<protein>
    <recommendedName>
        <fullName evidence="3">Sulfur carrier protein TusA</fullName>
    </recommendedName>
</protein>
<evidence type="ECO:0000256" key="2">
    <source>
        <dbReference type="ARBA" id="ARBA00022490"/>
    </source>
</evidence>
<evidence type="ECO:0000259" key="4">
    <source>
        <dbReference type="PROSITE" id="PS01148"/>
    </source>
</evidence>
<dbReference type="OrthoDB" id="9797551at2"/>
<evidence type="ECO:0000256" key="1">
    <source>
        <dbReference type="ARBA" id="ARBA00008984"/>
    </source>
</evidence>
<dbReference type="EMBL" id="NJPO01000012">
    <property type="protein sequence ID" value="PLK59334.1"/>
    <property type="molecule type" value="Genomic_DNA"/>
</dbReference>
<dbReference type="Gene3D" id="3.30.110.40">
    <property type="entry name" value="TusA-like domain"/>
    <property type="match status" value="1"/>
</dbReference>
<dbReference type="GO" id="GO:0002143">
    <property type="term" value="P:tRNA wobble position uridine thiolation"/>
    <property type="evidence" value="ECO:0007669"/>
    <property type="project" value="InterPro"/>
</dbReference>
<dbReference type="GO" id="GO:0005737">
    <property type="term" value="C:cytoplasm"/>
    <property type="evidence" value="ECO:0007669"/>
    <property type="project" value="UniProtKB-SubCell"/>
</dbReference>
<dbReference type="GO" id="GO:0097163">
    <property type="term" value="F:sulfur carrier activity"/>
    <property type="evidence" value="ECO:0007669"/>
    <property type="project" value="UniProtKB-UniRule"/>
</dbReference>
<accession>A0A2N4XXK2</accession>
<keyword evidence="2 3" id="KW-0963">Cytoplasm</keyword>
<comment type="subcellular location">
    <subcellularLocation>
        <location evidence="3">Cytoplasm</location>
    </subcellularLocation>
</comment>
<proteinExistence type="inferred from homology"/>
<name>A0A2N4XXK2_9GAMM</name>
<organism evidence="5 6">
    <name type="scientific">Candidatus Palibaumannia cicadellinicola</name>
    <dbReference type="NCBI Taxonomy" id="186490"/>
    <lineage>
        <taxon>Bacteria</taxon>
        <taxon>Pseudomonadati</taxon>
        <taxon>Pseudomonadota</taxon>
        <taxon>Gammaproteobacteria</taxon>
        <taxon>Candidatus Palibaumannia</taxon>
    </lineage>
</organism>
<keyword evidence="5" id="KW-0808">Transferase</keyword>
<dbReference type="Proteomes" id="UP000234253">
    <property type="component" value="Unassembled WGS sequence"/>
</dbReference>
<dbReference type="InterPro" id="IPR036868">
    <property type="entry name" value="TusA-like_sf"/>
</dbReference>
<gene>
    <name evidence="3" type="primary">tusA</name>
    <name evidence="5" type="ORF">CEX73_00265</name>
</gene>
<dbReference type="HAMAP" id="MF_00413">
    <property type="entry name" value="Thiourid_synth_A"/>
    <property type="match status" value="1"/>
</dbReference>
<dbReference type="PANTHER" id="PTHR33279:SF2">
    <property type="entry name" value="SULFUR CARRIER PROTEIN TUSA"/>
    <property type="match status" value="1"/>
</dbReference>
<sequence length="84" mass="9734">MSKAFHFANQIIDARGLRCPEPIMILRNTLRNMPEGKMLLIITDDPSTIRDIPSFCLFMEHTLLAQATKQQPYRYLLRKEGKEG</sequence>
<evidence type="ECO:0000313" key="6">
    <source>
        <dbReference type="Proteomes" id="UP000234253"/>
    </source>
</evidence>
<dbReference type="PROSITE" id="PS01148">
    <property type="entry name" value="UPF0033"/>
    <property type="match status" value="1"/>
</dbReference>
<evidence type="ECO:0000256" key="3">
    <source>
        <dbReference type="HAMAP-Rule" id="MF_00413"/>
    </source>
</evidence>
<dbReference type="NCBIfam" id="NF001423">
    <property type="entry name" value="PRK00299.1"/>
    <property type="match status" value="1"/>
</dbReference>
<evidence type="ECO:0000313" key="5">
    <source>
        <dbReference type="EMBL" id="PLK59334.1"/>
    </source>
</evidence>
<dbReference type="Pfam" id="PF01206">
    <property type="entry name" value="TusA"/>
    <property type="match status" value="1"/>
</dbReference>
<comment type="similarity">
    <text evidence="1 3">Belongs to the sulfur carrier protein TusA family.</text>
</comment>
<feature type="active site" description="Cysteine persulfide intermediate" evidence="3">
    <location>
        <position position="19"/>
    </location>
</feature>
<dbReference type="PANTHER" id="PTHR33279">
    <property type="entry name" value="SULFUR CARRIER PROTEIN YEDF-RELATED"/>
    <property type="match status" value="1"/>
</dbReference>
<feature type="domain" description="UPF0033" evidence="4">
    <location>
        <begin position="12"/>
        <end position="36"/>
    </location>
</feature>
<dbReference type="GO" id="GO:0016740">
    <property type="term" value="F:transferase activity"/>
    <property type="evidence" value="ECO:0007669"/>
    <property type="project" value="UniProtKB-KW"/>
</dbReference>
<comment type="function">
    <text evidence="3">Sulfur carrier protein which probably makes part of a sulfur-relay system.</text>
</comment>
<reference evidence="5 6" key="1">
    <citation type="submission" date="2017-06" db="EMBL/GenBank/DDBJ databases">
        <title>Metabolic interaction between xylem feeders and their symbionts.</title>
        <authorList>
            <person name="Chouaia B."/>
        </authorList>
    </citation>
    <scope>NUCLEOTIDE SEQUENCE [LARGE SCALE GENOMIC DNA]</scope>
    <source>
        <strain evidence="5 6">Gra</strain>
    </source>
</reference>
<dbReference type="RefSeq" id="WP_101626660.1">
    <property type="nucleotide sequence ID" value="NZ_NJPO01000012.1"/>
</dbReference>
<dbReference type="InterPro" id="IPR001455">
    <property type="entry name" value="TusA-like"/>
</dbReference>
<dbReference type="InterPro" id="IPR022931">
    <property type="entry name" value="Sulphur_carrier_TusA"/>
</dbReference>
<dbReference type="AlphaFoldDB" id="A0A2N4XXK2"/>
<dbReference type="SUPFAM" id="SSF64307">
    <property type="entry name" value="SirA-like"/>
    <property type="match status" value="1"/>
</dbReference>
<comment type="caution">
    <text evidence="5">The sequence shown here is derived from an EMBL/GenBank/DDBJ whole genome shotgun (WGS) entry which is preliminary data.</text>
</comment>